<dbReference type="EMBL" id="PVZS01000033">
    <property type="protein sequence ID" value="PSC03023.1"/>
    <property type="molecule type" value="Genomic_DNA"/>
</dbReference>
<dbReference type="OrthoDB" id="384721at2"/>
<dbReference type="GO" id="GO:0008081">
    <property type="term" value="F:phosphoric diester hydrolase activity"/>
    <property type="evidence" value="ECO:0007669"/>
    <property type="project" value="InterPro"/>
</dbReference>
<keyword evidence="3" id="KW-1185">Reference proteome</keyword>
<dbReference type="InterPro" id="IPR030395">
    <property type="entry name" value="GP_PDE_dom"/>
</dbReference>
<comment type="caution">
    <text evidence="2">The sequence shown here is derived from an EMBL/GenBank/DDBJ whole genome shotgun (WGS) entry which is preliminary data.</text>
</comment>
<reference evidence="3" key="1">
    <citation type="submission" date="2018-03" db="EMBL/GenBank/DDBJ databases">
        <authorList>
            <person name="Sun L."/>
            <person name="Liu H."/>
            <person name="Chen W."/>
            <person name="Huang K."/>
            <person name="Liu W."/>
            <person name="Gao X."/>
        </authorList>
    </citation>
    <scope>NUCLEOTIDE SEQUENCE [LARGE SCALE GENOMIC DNA]</scope>
    <source>
        <strain evidence="3">SH9</strain>
    </source>
</reference>
<organism evidence="2 3">
    <name type="scientific">Alsobacter soli</name>
    <dbReference type="NCBI Taxonomy" id="2109933"/>
    <lineage>
        <taxon>Bacteria</taxon>
        <taxon>Pseudomonadati</taxon>
        <taxon>Pseudomonadota</taxon>
        <taxon>Alphaproteobacteria</taxon>
        <taxon>Hyphomicrobiales</taxon>
        <taxon>Alsobacteraceae</taxon>
        <taxon>Alsobacter</taxon>
    </lineage>
</organism>
<evidence type="ECO:0000259" key="1">
    <source>
        <dbReference type="PROSITE" id="PS51704"/>
    </source>
</evidence>
<protein>
    <submittedName>
        <fullName evidence="2">Glycerophosphodiester phosphodiesterase</fullName>
    </submittedName>
</protein>
<gene>
    <name evidence="2" type="ORF">SLNSH_21195</name>
</gene>
<proteinExistence type="predicted"/>
<dbReference type="PROSITE" id="PS51704">
    <property type="entry name" value="GP_PDE"/>
    <property type="match status" value="1"/>
</dbReference>
<evidence type="ECO:0000313" key="2">
    <source>
        <dbReference type="EMBL" id="PSC03023.1"/>
    </source>
</evidence>
<feature type="domain" description="GP-PDE" evidence="1">
    <location>
        <begin position="9"/>
        <end position="249"/>
    </location>
</feature>
<sequence>MAAPAWLVARPIAHRGLHDRAQGVVENTASAARAAIDRNFAIECDVQLTRDLDAVVFHDFALERLTVDGTGRVAERSAAELGGLALKDTSDRIQTLGDFLAVLGGRVPLVLEIKSAFDGDVRLARRTAEVLKGYDGPVAIKSFDPEIVAALRELAPDRPRGIVAENRYDHGEYARLSPLQKHAMANLLHYERSRPDFLSWQVQDLQSAAPYLCRKAVGLPVMTWTVRTPEDRERAAAGADQMVFEGFVP</sequence>
<name>A0A2T1HN14_9HYPH</name>
<dbReference type="InterPro" id="IPR017946">
    <property type="entry name" value="PLC-like_Pdiesterase_TIM-brl"/>
</dbReference>
<dbReference type="Proteomes" id="UP000239772">
    <property type="component" value="Unassembled WGS sequence"/>
</dbReference>
<dbReference type="Gene3D" id="3.20.20.190">
    <property type="entry name" value="Phosphatidylinositol (PI) phosphodiesterase"/>
    <property type="match status" value="1"/>
</dbReference>
<dbReference type="SUPFAM" id="SSF51695">
    <property type="entry name" value="PLC-like phosphodiesterases"/>
    <property type="match status" value="1"/>
</dbReference>
<dbReference type="PANTHER" id="PTHR46211">
    <property type="entry name" value="GLYCEROPHOSPHORYL DIESTER PHOSPHODIESTERASE"/>
    <property type="match status" value="1"/>
</dbReference>
<dbReference type="Pfam" id="PF03009">
    <property type="entry name" value="GDPD"/>
    <property type="match status" value="1"/>
</dbReference>
<dbReference type="GO" id="GO:0006629">
    <property type="term" value="P:lipid metabolic process"/>
    <property type="evidence" value="ECO:0007669"/>
    <property type="project" value="InterPro"/>
</dbReference>
<dbReference type="PANTHER" id="PTHR46211:SF1">
    <property type="entry name" value="GLYCEROPHOSPHODIESTER PHOSPHODIESTERASE, CYTOPLASMIC"/>
    <property type="match status" value="1"/>
</dbReference>
<dbReference type="RefSeq" id="WP_106339709.1">
    <property type="nucleotide sequence ID" value="NZ_PVZS01000033.1"/>
</dbReference>
<evidence type="ECO:0000313" key="3">
    <source>
        <dbReference type="Proteomes" id="UP000239772"/>
    </source>
</evidence>
<accession>A0A2T1HN14</accession>
<dbReference type="AlphaFoldDB" id="A0A2T1HN14"/>